<sequence length="880" mass="99172">MSELNAVAAMLAKRYAEPGERGRIVFWLDEKGDYADDVQSMFGADSKFETLRDVELIMAGDTPFTDRYTMMIEYPDRKFAFYMTGAQPAPSDDWLLDMKLAYAPVFSADRLSMVLTELAPDASQETKEEWLAGMRKTPRFFDSKSRIHKLAERLNAQDDTRRLQAKMIASLLDLPQGQHSLQDIWRELLMQDARGDDDGIQEIEQMGLAPFHWAGTEAIYHYPASTRTEDNLTVKDFKLWLFDLAWNGFSTKSHDESYYAGIRRDFDGWCNNVQTRDMMRKLTDSVMHDLGIPAEVDEMDIDALTQHGLFQAVDQRLIRRLLEKLGNQSITDSDVQRIVNDRKTMLWYDEFANEYQAISAASAFRAVLNKVEDHIELQSPQQGFESYVSHYYRVDQAYRHFRMAFDQAPDLDAIAISNDLEADYVRFQINLGAAWQRQLNTMNAWRIPNVADQRDFFLNKVENGFLKSGKKVAVIISDALRYEVAEEFTRRIDAESRFTASVNAQLGVLPSYTQLGMAALLPHERIAFNTKSARALDDGLVLVDDHASSGTGNRDAILQTRNGHAIQAKGLLAMNTGEARELVKSCDVLYVYHDEIDKEGDKGDEDKVFGACESTINTLITIAKKLTNANINNILVTADHGFLYQRSELHAGEWLSEQPHGDAVWMKKRRFTTGAHLIPNDAFMTVTAQQVGLANPPEEGITIQLPNSILRLRHQGDGVKYVHGGASLQEIVVPVVSINKGRSASGDRRAVNFTILQSTNLITTGQITVDFVQSEPVGGKIRERTVYVGLYGRNADGTQIPISNEVLLAFDSPSPEPANRHRTATFVLTKEADTFNNHTITLLCYEDVEGSAARRPLEQKAQFTLKRAVASDDADLLDWD</sequence>
<dbReference type="Pfam" id="PF08665">
    <property type="entry name" value="PglZ"/>
    <property type="match status" value="1"/>
</dbReference>
<organism evidence="1 2">
    <name type="scientific">Bifidobacterium pseudolongum subsp. globosum</name>
    <dbReference type="NCBI Taxonomy" id="1690"/>
    <lineage>
        <taxon>Bacteria</taxon>
        <taxon>Bacillati</taxon>
        <taxon>Actinomycetota</taxon>
        <taxon>Actinomycetes</taxon>
        <taxon>Bifidobacteriales</taxon>
        <taxon>Bifidobacteriaceae</taxon>
        <taxon>Bifidobacterium</taxon>
    </lineage>
</organism>
<dbReference type="AlphaFoldDB" id="A0A2N3R499"/>
<dbReference type="Proteomes" id="UP000233762">
    <property type="component" value="Unassembled WGS sequence"/>
</dbReference>
<name>A0A2N3R499_9BIFI</name>
<comment type="caution">
    <text evidence="1">The sequence shown here is derived from an EMBL/GenBank/DDBJ whole genome shotgun (WGS) entry which is preliminary data.</text>
</comment>
<dbReference type="InterPro" id="IPR014060">
    <property type="entry name" value="PglZ"/>
</dbReference>
<dbReference type="RefSeq" id="WP_101399111.1">
    <property type="nucleotide sequence ID" value="NZ_PCHH01000004.1"/>
</dbReference>
<evidence type="ECO:0000313" key="2">
    <source>
        <dbReference type="Proteomes" id="UP000233762"/>
    </source>
</evidence>
<accession>A0A2N3R499</accession>
<protein>
    <submittedName>
        <fullName evidence="1">PglZ domain-containing protein</fullName>
    </submittedName>
</protein>
<dbReference type="NCBIfam" id="TIGR02687">
    <property type="entry name" value="BREX-1 system phosphatase PglZ type A"/>
    <property type="match status" value="1"/>
</dbReference>
<gene>
    <name evidence="1" type="ORF">CQR50_1161</name>
</gene>
<dbReference type="EMBL" id="PCHH01000004">
    <property type="protein sequence ID" value="PKV03453.1"/>
    <property type="molecule type" value="Genomic_DNA"/>
</dbReference>
<evidence type="ECO:0000313" key="1">
    <source>
        <dbReference type="EMBL" id="PKV03453.1"/>
    </source>
</evidence>
<reference evidence="1 2" key="1">
    <citation type="submission" date="2017-10" db="EMBL/GenBank/DDBJ databases">
        <title>Bifidobacterium genomics.</title>
        <authorList>
            <person name="Lugli G.A."/>
            <person name="Milani C."/>
            <person name="Mancabelli L."/>
        </authorList>
    </citation>
    <scope>NUCLEOTIDE SEQUENCE [LARGE SCALE GENOMIC DNA]</scope>
    <source>
        <strain evidence="1 2">1520B</strain>
    </source>
</reference>
<proteinExistence type="predicted"/>